<gene>
    <name evidence="2" type="ORF">QG37_01070</name>
</gene>
<reference evidence="3" key="1">
    <citation type="journal article" date="2015" name="BMC Genomics">
        <title>Draft genome of a commonly misdiagnosed multidrug resistant pathogen Candida auris.</title>
        <authorList>
            <person name="Chatterjee S."/>
            <person name="Alampalli S.V."/>
            <person name="Nageshan R.K."/>
            <person name="Chettiar S.T."/>
            <person name="Joshi S."/>
            <person name="Tatu U.S."/>
        </authorList>
    </citation>
    <scope>NUCLEOTIDE SEQUENCE [LARGE SCALE GENOMIC DNA]</scope>
    <source>
        <strain evidence="3">6684</strain>
    </source>
</reference>
<feature type="compositionally biased region" description="Basic and acidic residues" evidence="1">
    <location>
        <begin position="1"/>
        <end position="10"/>
    </location>
</feature>
<evidence type="ECO:0000313" key="2">
    <source>
        <dbReference type="EMBL" id="KNE01734.1"/>
    </source>
</evidence>
<comment type="caution">
    <text evidence="2">The sequence shown here is derived from an EMBL/GenBank/DDBJ whole genome shotgun (WGS) entry which is preliminary data.</text>
</comment>
<protein>
    <submittedName>
        <fullName evidence="2">Uncharacterized protein</fullName>
    </submittedName>
</protein>
<organism evidence="2 3">
    <name type="scientific">Candidozyma auris</name>
    <name type="common">Yeast</name>
    <name type="synonym">Candida auris</name>
    <dbReference type="NCBI Taxonomy" id="498019"/>
    <lineage>
        <taxon>Eukaryota</taxon>
        <taxon>Fungi</taxon>
        <taxon>Dikarya</taxon>
        <taxon>Ascomycota</taxon>
        <taxon>Saccharomycotina</taxon>
        <taxon>Pichiomycetes</taxon>
        <taxon>Metschnikowiaceae</taxon>
        <taxon>Candidozyma</taxon>
    </lineage>
</organism>
<name>A0A0L0P616_CANAR</name>
<proteinExistence type="predicted"/>
<dbReference type="EMBL" id="LGST01000008">
    <property type="protein sequence ID" value="KNE01734.1"/>
    <property type="molecule type" value="Genomic_DNA"/>
</dbReference>
<evidence type="ECO:0000313" key="3">
    <source>
        <dbReference type="Proteomes" id="UP000037122"/>
    </source>
</evidence>
<dbReference type="VEuPathDB" id="FungiDB:QG37_01070"/>
<feature type="region of interest" description="Disordered" evidence="1">
    <location>
        <begin position="1"/>
        <end position="20"/>
    </location>
</feature>
<dbReference type="AlphaFoldDB" id="A0A0L0P616"/>
<evidence type="ECO:0000256" key="1">
    <source>
        <dbReference type="SAM" id="MobiDB-lite"/>
    </source>
</evidence>
<dbReference type="Proteomes" id="UP000037122">
    <property type="component" value="Unassembled WGS sequence"/>
</dbReference>
<sequence>MLDQGSERIQSRYRAGTEQAQSRFRVDLNGRYEFAQTRKRKDVELVLRAENGGSEQSGR</sequence>
<accession>A0A0L0P616</accession>